<feature type="domain" description="HTH cro/C1-type" evidence="1">
    <location>
        <begin position="12"/>
        <end position="68"/>
    </location>
</feature>
<proteinExistence type="predicted"/>
<dbReference type="AlphaFoldDB" id="A0A6J6C2T5"/>
<dbReference type="Gene3D" id="1.10.10.1930">
    <property type="match status" value="1"/>
</dbReference>
<dbReference type="EMBL" id="CAEZSI010000138">
    <property type="protein sequence ID" value="CAB4545691.1"/>
    <property type="molecule type" value="Genomic_DNA"/>
</dbReference>
<dbReference type="InterPro" id="IPR038099">
    <property type="entry name" value="BldD-like_C_sf"/>
</dbReference>
<evidence type="ECO:0000259" key="1">
    <source>
        <dbReference type="PROSITE" id="PS50943"/>
    </source>
</evidence>
<gene>
    <name evidence="2" type="ORF">UFOPK1412_00914</name>
</gene>
<protein>
    <submittedName>
        <fullName evidence="2">Unannotated protein</fullName>
    </submittedName>
</protein>
<dbReference type="SMART" id="SM00530">
    <property type="entry name" value="HTH_XRE"/>
    <property type="match status" value="1"/>
</dbReference>
<name>A0A6J6C2T5_9ZZZZ</name>
<dbReference type="InterPro" id="IPR010982">
    <property type="entry name" value="Lambda_DNA-bd_dom_sf"/>
</dbReference>
<dbReference type="GO" id="GO:0003677">
    <property type="term" value="F:DNA binding"/>
    <property type="evidence" value="ECO:0007669"/>
    <property type="project" value="InterPro"/>
</dbReference>
<organism evidence="2">
    <name type="scientific">freshwater metagenome</name>
    <dbReference type="NCBI Taxonomy" id="449393"/>
    <lineage>
        <taxon>unclassified sequences</taxon>
        <taxon>metagenomes</taxon>
        <taxon>ecological metagenomes</taxon>
    </lineage>
</organism>
<dbReference type="CDD" id="cd00093">
    <property type="entry name" value="HTH_XRE"/>
    <property type="match status" value="1"/>
</dbReference>
<reference evidence="2" key="1">
    <citation type="submission" date="2020-05" db="EMBL/GenBank/DDBJ databases">
        <authorList>
            <person name="Chiriac C."/>
            <person name="Salcher M."/>
            <person name="Ghai R."/>
            <person name="Kavagutti S V."/>
        </authorList>
    </citation>
    <scope>NUCLEOTIDE SEQUENCE</scope>
</reference>
<dbReference type="PROSITE" id="PS50943">
    <property type="entry name" value="HTH_CROC1"/>
    <property type="match status" value="1"/>
</dbReference>
<sequence length="161" mass="18088">MQAHKNDIAQRLRHMRKNRNLTLAQVEKLSLGKLKAISLGSYERGDRALSLGKLEEIAQFYQTPVEFLITGQTTQHQVPSVFMIDIRQLRTLISRQNHNLNPALGLVSTFISGLIKARGDFNGEVLTLRKTDQFVLSLATGCSDYEILALLKDAKLLIEAK</sequence>
<dbReference type="SUPFAM" id="SSF47413">
    <property type="entry name" value="lambda repressor-like DNA-binding domains"/>
    <property type="match status" value="1"/>
</dbReference>
<dbReference type="Pfam" id="PF01381">
    <property type="entry name" value="HTH_3"/>
    <property type="match status" value="1"/>
</dbReference>
<dbReference type="Gene3D" id="1.10.260.40">
    <property type="entry name" value="lambda repressor-like DNA-binding domains"/>
    <property type="match status" value="1"/>
</dbReference>
<dbReference type="InterPro" id="IPR001387">
    <property type="entry name" value="Cro/C1-type_HTH"/>
</dbReference>
<accession>A0A6J6C2T5</accession>
<evidence type="ECO:0000313" key="2">
    <source>
        <dbReference type="EMBL" id="CAB4545691.1"/>
    </source>
</evidence>